<feature type="transmembrane region" description="Helical" evidence="1">
    <location>
        <begin position="171"/>
        <end position="194"/>
    </location>
</feature>
<keyword evidence="4" id="KW-1185">Reference proteome</keyword>
<feature type="transmembrane region" description="Helical" evidence="1">
    <location>
        <begin position="20"/>
        <end position="38"/>
    </location>
</feature>
<feature type="transmembrane region" description="Helical" evidence="1">
    <location>
        <begin position="215"/>
        <end position="235"/>
    </location>
</feature>
<organism evidence="3 4">
    <name type="scientific">Mycena albidolilacea</name>
    <dbReference type="NCBI Taxonomy" id="1033008"/>
    <lineage>
        <taxon>Eukaryota</taxon>
        <taxon>Fungi</taxon>
        <taxon>Dikarya</taxon>
        <taxon>Basidiomycota</taxon>
        <taxon>Agaricomycotina</taxon>
        <taxon>Agaricomycetes</taxon>
        <taxon>Agaricomycetidae</taxon>
        <taxon>Agaricales</taxon>
        <taxon>Marasmiineae</taxon>
        <taxon>Mycenaceae</taxon>
        <taxon>Mycena</taxon>
    </lineage>
</organism>
<feature type="transmembrane region" description="Helical" evidence="1">
    <location>
        <begin position="59"/>
        <end position="80"/>
    </location>
</feature>
<accession>A0AAD6Z7D8</accession>
<dbReference type="AlphaFoldDB" id="A0AAD6Z7D8"/>
<keyword evidence="1" id="KW-1133">Transmembrane helix</keyword>
<evidence type="ECO:0000256" key="1">
    <source>
        <dbReference type="SAM" id="Phobius"/>
    </source>
</evidence>
<evidence type="ECO:0000259" key="2">
    <source>
        <dbReference type="Pfam" id="PF20151"/>
    </source>
</evidence>
<name>A0AAD6Z7D8_9AGAR</name>
<feature type="transmembrane region" description="Helical" evidence="1">
    <location>
        <begin position="126"/>
        <end position="145"/>
    </location>
</feature>
<feature type="domain" description="DUF6533" evidence="2">
    <location>
        <begin position="22"/>
        <end position="65"/>
    </location>
</feature>
<feature type="transmembrane region" description="Helical" evidence="1">
    <location>
        <begin position="92"/>
        <end position="114"/>
    </location>
</feature>
<sequence length="328" mass="36813">MSPTTPTELAVTIGHVVEGRSFALASFILFLWDYLITLDGEVQHFWSGHWSISRILFLCNRYFTLGLLTFRILCDFYPSIFPSEVCDVALRINFPLNLGALAIIQGILILRLWYLFQKNKIAQYTLLIVFFLCTAGSVAILVLQFNQLHSHLVKMPGRGLSFCADPPPSQFWMVFIPSFFLHGVLSLFMLVRVVQNIRTARNIPLMKRCLRDGGFLYMVIFFSVSFSISSAIVGVSPSVGVVAMFSNFMLALLSICVSRVILHLSGIVQAYAVDPLSKAPALLQLTALVDRVAWERKMGCLVFVPPHDDDVLGDTDYEVDDGFRPLKC</sequence>
<dbReference type="Pfam" id="PF20151">
    <property type="entry name" value="DUF6533"/>
    <property type="match status" value="1"/>
</dbReference>
<keyword evidence="1" id="KW-0472">Membrane</keyword>
<proteinExistence type="predicted"/>
<dbReference type="InterPro" id="IPR045340">
    <property type="entry name" value="DUF6533"/>
</dbReference>
<gene>
    <name evidence="3" type="ORF">DFH08DRAFT_456550</name>
</gene>
<protein>
    <recommendedName>
        <fullName evidence="2">DUF6533 domain-containing protein</fullName>
    </recommendedName>
</protein>
<evidence type="ECO:0000313" key="4">
    <source>
        <dbReference type="Proteomes" id="UP001218218"/>
    </source>
</evidence>
<feature type="transmembrane region" description="Helical" evidence="1">
    <location>
        <begin position="241"/>
        <end position="262"/>
    </location>
</feature>
<comment type="caution">
    <text evidence="3">The sequence shown here is derived from an EMBL/GenBank/DDBJ whole genome shotgun (WGS) entry which is preliminary data.</text>
</comment>
<keyword evidence="1" id="KW-0812">Transmembrane</keyword>
<dbReference type="EMBL" id="JARIHO010000078">
    <property type="protein sequence ID" value="KAJ7310588.1"/>
    <property type="molecule type" value="Genomic_DNA"/>
</dbReference>
<reference evidence="3" key="1">
    <citation type="submission" date="2023-03" db="EMBL/GenBank/DDBJ databases">
        <title>Massive genome expansion in bonnet fungi (Mycena s.s.) driven by repeated elements and novel gene families across ecological guilds.</title>
        <authorList>
            <consortium name="Lawrence Berkeley National Laboratory"/>
            <person name="Harder C.B."/>
            <person name="Miyauchi S."/>
            <person name="Viragh M."/>
            <person name="Kuo A."/>
            <person name="Thoen E."/>
            <person name="Andreopoulos B."/>
            <person name="Lu D."/>
            <person name="Skrede I."/>
            <person name="Drula E."/>
            <person name="Henrissat B."/>
            <person name="Morin E."/>
            <person name="Kohler A."/>
            <person name="Barry K."/>
            <person name="LaButti K."/>
            <person name="Morin E."/>
            <person name="Salamov A."/>
            <person name="Lipzen A."/>
            <person name="Mereny Z."/>
            <person name="Hegedus B."/>
            <person name="Baldrian P."/>
            <person name="Stursova M."/>
            <person name="Weitz H."/>
            <person name="Taylor A."/>
            <person name="Grigoriev I.V."/>
            <person name="Nagy L.G."/>
            <person name="Martin F."/>
            <person name="Kauserud H."/>
        </authorList>
    </citation>
    <scope>NUCLEOTIDE SEQUENCE</scope>
    <source>
        <strain evidence="3">CBHHK002</strain>
    </source>
</reference>
<evidence type="ECO:0000313" key="3">
    <source>
        <dbReference type="EMBL" id="KAJ7310588.1"/>
    </source>
</evidence>
<dbReference type="Proteomes" id="UP001218218">
    <property type="component" value="Unassembled WGS sequence"/>
</dbReference>